<dbReference type="Gene3D" id="3.60.110.10">
    <property type="entry name" value="Carbon-nitrogen hydrolase"/>
    <property type="match status" value="1"/>
</dbReference>
<dbReference type="SUPFAM" id="SSF56317">
    <property type="entry name" value="Carbon-nitrogen hydrolase"/>
    <property type="match status" value="1"/>
</dbReference>
<dbReference type="InterPro" id="IPR036526">
    <property type="entry name" value="C-N_Hydrolase_sf"/>
</dbReference>
<dbReference type="GO" id="GO:0016787">
    <property type="term" value="F:hydrolase activity"/>
    <property type="evidence" value="ECO:0007669"/>
    <property type="project" value="UniProtKB-KW"/>
</dbReference>
<dbReference type="Pfam" id="PF00795">
    <property type="entry name" value="CN_hydrolase"/>
    <property type="match status" value="1"/>
</dbReference>
<reference evidence="4" key="1">
    <citation type="submission" date="2014-08" db="EMBL/GenBank/DDBJ databases">
        <authorList>
            <person name="Sharma Rahul"/>
            <person name="Thines Marco"/>
        </authorList>
    </citation>
    <scope>NUCLEOTIDE SEQUENCE</scope>
</reference>
<accession>A0A0F7SHF0</accession>
<protein>
    <submittedName>
        <fullName evidence="4">Carbon-nitrogen hydrolase</fullName>
    </submittedName>
</protein>
<dbReference type="PANTHER" id="PTHR46044">
    <property type="entry name" value="NITRILASE"/>
    <property type="match status" value="1"/>
</dbReference>
<dbReference type="EMBL" id="LN483326">
    <property type="protein sequence ID" value="CDZ98326.1"/>
    <property type="molecule type" value="Genomic_DNA"/>
</dbReference>
<dbReference type="InterPro" id="IPR003010">
    <property type="entry name" value="C-N_Hydrolase"/>
</dbReference>
<evidence type="ECO:0000256" key="1">
    <source>
        <dbReference type="ARBA" id="ARBA00008129"/>
    </source>
</evidence>
<dbReference type="PANTHER" id="PTHR46044:SF14">
    <property type="entry name" value="ARYLACETONITRILASE"/>
    <property type="match status" value="1"/>
</dbReference>
<organism evidence="4">
    <name type="scientific">Phaffia rhodozyma</name>
    <name type="common">Yeast</name>
    <name type="synonym">Xanthophyllomyces dendrorhous</name>
    <dbReference type="NCBI Taxonomy" id="264483"/>
    <lineage>
        <taxon>Eukaryota</taxon>
        <taxon>Fungi</taxon>
        <taxon>Dikarya</taxon>
        <taxon>Basidiomycota</taxon>
        <taxon>Agaricomycotina</taxon>
        <taxon>Tremellomycetes</taxon>
        <taxon>Cystofilobasidiales</taxon>
        <taxon>Mrakiaceae</taxon>
        <taxon>Phaffia</taxon>
    </lineage>
</organism>
<comment type="similarity">
    <text evidence="1">Belongs to the carbon-nitrogen hydrolase superfamily. Nitrilase family.</text>
</comment>
<evidence type="ECO:0000259" key="3">
    <source>
        <dbReference type="PROSITE" id="PS50263"/>
    </source>
</evidence>
<dbReference type="PROSITE" id="PS50263">
    <property type="entry name" value="CN_HYDROLASE"/>
    <property type="match status" value="1"/>
</dbReference>
<name>A0A0F7SHF0_PHARH</name>
<keyword evidence="2 4" id="KW-0378">Hydrolase</keyword>
<proteinExistence type="inferred from homology"/>
<evidence type="ECO:0000256" key="2">
    <source>
        <dbReference type="ARBA" id="ARBA00022801"/>
    </source>
</evidence>
<dbReference type="InterPro" id="IPR044149">
    <property type="entry name" value="Nitrilases_CHs"/>
</dbReference>
<feature type="domain" description="CN hydrolase" evidence="3">
    <location>
        <begin position="1"/>
        <end position="241"/>
    </location>
</feature>
<sequence>MAAVQAEPVWGDLQGSVRKTVALIEEAASKGIKTDSEEMNTIRRACAANDIWVLVGYAEKKGSSMWMSTSWINNQGEVVGHRRKLQPTGVERVIFGNASGDTVNNVIESPFGRLGSLQCWEHAQPLLKYHTASLHEQIHAASWPCLFPHMGPEHSGMSKEGTLALNQAYSMETGAFSLVATCVMTEAGAKSMGFTPEMLAVSFLALPGGGASRIIGPDGRVLAGADLPGDTETLLTYDIDLAEIEVAKQLMDCVGHYSRPDVFRLQVANQHNAPVHYHSINSKNLPLPAPIQGFPTLVQKSSTESSFDLVDATSLMADA</sequence>
<dbReference type="AlphaFoldDB" id="A0A0F7SHF0"/>
<evidence type="ECO:0000313" key="4">
    <source>
        <dbReference type="EMBL" id="CDZ98326.1"/>
    </source>
</evidence>